<comment type="catalytic activity">
    <reaction evidence="16 17 19">
        <text>(6S)-NADPHX + ADP = AMP + phosphate + NADPH + H(+)</text>
        <dbReference type="Rhea" id="RHEA:32235"/>
        <dbReference type="ChEBI" id="CHEBI:15378"/>
        <dbReference type="ChEBI" id="CHEBI:43474"/>
        <dbReference type="ChEBI" id="CHEBI:57783"/>
        <dbReference type="ChEBI" id="CHEBI:64076"/>
        <dbReference type="ChEBI" id="CHEBI:456215"/>
        <dbReference type="ChEBI" id="CHEBI:456216"/>
        <dbReference type="EC" id="4.2.1.136"/>
    </reaction>
</comment>
<comment type="caution">
    <text evidence="18">Lacks conserved residue(s) required for the propagation of feature annotation.</text>
</comment>
<dbReference type="InterPro" id="IPR004443">
    <property type="entry name" value="YjeF_N_dom"/>
</dbReference>
<feature type="binding site" evidence="18">
    <location>
        <begin position="128"/>
        <end position="134"/>
    </location>
    <ligand>
        <name>(6S)-NADPHX</name>
        <dbReference type="ChEBI" id="CHEBI:64076"/>
    </ligand>
</feature>
<comment type="caution">
    <text evidence="22">The sequence shown here is derived from an EMBL/GenBank/DDBJ whole genome shotgun (WGS) entry which is preliminary data.</text>
</comment>
<evidence type="ECO:0000256" key="9">
    <source>
        <dbReference type="ARBA" id="ARBA00022958"/>
    </source>
</evidence>
<dbReference type="HAMAP" id="MF_01965">
    <property type="entry name" value="NADHX_dehydratase"/>
    <property type="match status" value="1"/>
</dbReference>
<comment type="function">
    <text evidence="14 19">Bifunctional enzyme that catalyzes the epimerization of the S- and R-forms of NAD(P)HX and the dehydration of the S-form of NAD(P)HX at the expense of ADP, which is converted to AMP. This allows the repair of both epimers of NAD(P)HX, a damaged form of NAD(P)H that is a result of enzymatic or heat-dependent hydration.</text>
</comment>
<keyword evidence="13" id="KW-0511">Multifunctional enzyme</keyword>
<reference evidence="22 23" key="1">
    <citation type="submission" date="2022-04" db="EMBL/GenBank/DDBJ databases">
        <title>Paracoccus sp. YLB-12 draft genome sequence.</title>
        <authorList>
            <person name="Yu L."/>
        </authorList>
    </citation>
    <scope>NUCLEOTIDE SEQUENCE [LARGE SCALE GENOMIC DNA]</scope>
    <source>
        <strain evidence="22 23">YLB-12</strain>
    </source>
</reference>
<dbReference type="SUPFAM" id="SSF53613">
    <property type="entry name" value="Ribokinase-like"/>
    <property type="match status" value="1"/>
</dbReference>
<evidence type="ECO:0000256" key="14">
    <source>
        <dbReference type="ARBA" id="ARBA00025153"/>
    </source>
</evidence>
<feature type="binding site" evidence="17">
    <location>
        <begin position="450"/>
        <end position="454"/>
    </location>
    <ligand>
        <name>AMP</name>
        <dbReference type="ChEBI" id="CHEBI:456215"/>
    </ligand>
</feature>
<dbReference type="PIRSF" id="PIRSF017184">
    <property type="entry name" value="Nnr"/>
    <property type="match status" value="1"/>
</dbReference>
<dbReference type="InterPro" id="IPR017953">
    <property type="entry name" value="Carbohydrate_kinase_pred_CS"/>
</dbReference>
<feature type="domain" description="YjeF N-terminal" evidence="21">
    <location>
        <begin position="13"/>
        <end position="228"/>
    </location>
</feature>
<evidence type="ECO:0000256" key="16">
    <source>
        <dbReference type="ARBA" id="ARBA00049209"/>
    </source>
</evidence>
<evidence type="ECO:0000256" key="7">
    <source>
        <dbReference type="ARBA" id="ARBA00022840"/>
    </source>
</evidence>
<evidence type="ECO:0000256" key="8">
    <source>
        <dbReference type="ARBA" id="ARBA00022857"/>
    </source>
</evidence>
<evidence type="ECO:0000256" key="15">
    <source>
        <dbReference type="ARBA" id="ARBA00048238"/>
    </source>
</evidence>
<evidence type="ECO:0000256" key="17">
    <source>
        <dbReference type="HAMAP-Rule" id="MF_01965"/>
    </source>
</evidence>
<dbReference type="NCBIfam" id="TIGR00196">
    <property type="entry name" value="yjeF_cterm"/>
    <property type="match status" value="1"/>
</dbReference>
<dbReference type="Proteomes" id="UP001320702">
    <property type="component" value="Unassembled WGS sequence"/>
</dbReference>
<protein>
    <recommendedName>
        <fullName evidence="19">Bifunctional NAD(P)H-hydrate repair enzyme</fullName>
    </recommendedName>
    <alternativeName>
        <fullName evidence="19">Nicotinamide nucleotide repair protein</fullName>
    </alternativeName>
    <domain>
        <recommendedName>
            <fullName evidence="19">ADP-dependent (S)-NAD(P)H-hydrate dehydratase</fullName>
            <ecNumber evidence="19">4.2.1.136</ecNumber>
        </recommendedName>
        <alternativeName>
            <fullName evidence="19">ADP-dependent NAD(P)HX dehydratase</fullName>
        </alternativeName>
    </domain>
    <domain>
        <recommendedName>
            <fullName evidence="19">NAD(P)H-hydrate epimerase</fullName>
            <ecNumber evidence="19">5.1.99.6</ecNumber>
        </recommendedName>
    </domain>
</protein>
<feature type="domain" description="YjeF C-terminal" evidence="20">
    <location>
        <begin position="259"/>
        <end position="543"/>
    </location>
</feature>
<comment type="similarity">
    <text evidence="3 19">In the N-terminal section; belongs to the NnrE/AIBP family.</text>
</comment>
<feature type="binding site" evidence="17">
    <location>
        <position position="489"/>
    </location>
    <ligand>
        <name>(6S)-NADPHX</name>
        <dbReference type="ChEBI" id="CHEBI:64076"/>
    </ligand>
</feature>
<dbReference type="EC" id="4.2.1.136" evidence="19"/>
<keyword evidence="6 17" id="KW-0547">Nucleotide-binding</keyword>
<dbReference type="HAMAP" id="MF_01966">
    <property type="entry name" value="NADHX_epimerase"/>
    <property type="match status" value="1"/>
</dbReference>
<keyword evidence="10 17" id="KW-0520">NAD</keyword>
<feature type="binding site" evidence="17">
    <location>
        <position position="358"/>
    </location>
    <ligand>
        <name>(6S)-NADPHX</name>
        <dbReference type="ChEBI" id="CHEBI:64076"/>
    </ligand>
</feature>
<evidence type="ECO:0000313" key="23">
    <source>
        <dbReference type="Proteomes" id="UP001320702"/>
    </source>
</evidence>
<dbReference type="PANTHER" id="PTHR12592:SF0">
    <property type="entry name" value="ATP-DEPENDENT (S)-NAD(P)H-HYDRATE DEHYDRATASE"/>
    <property type="match status" value="1"/>
</dbReference>
<evidence type="ECO:0000256" key="1">
    <source>
        <dbReference type="ARBA" id="ARBA00000013"/>
    </source>
</evidence>
<feature type="binding site" evidence="18">
    <location>
        <position position="124"/>
    </location>
    <ligand>
        <name>K(+)</name>
        <dbReference type="ChEBI" id="CHEBI:29103"/>
    </ligand>
</feature>
<keyword evidence="11 18" id="KW-0413">Isomerase</keyword>
<evidence type="ECO:0000256" key="2">
    <source>
        <dbReference type="ARBA" id="ARBA00000909"/>
    </source>
</evidence>
<feature type="binding site" evidence="18">
    <location>
        <position position="62"/>
    </location>
    <ligand>
        <name>K(+)</name>
        <dbReference type="ChEBI" id="CHEBI:29103"/>
    </ligand>
</feature>
<organism evidence="22 23">
    <name type="scientific">Paracoccus maritimus</name>
    <dbReference type="NCBI Taxonomy" id="2933292"/>
    <lineage>
        <taxon>Bacteria</taxon>
        <taxon>Pseudomonadati</taxon>
        <taxon>Pseudomonadota</taxon>
        <taxon>Alphaproteobacteria</taxon>
        <taxon>Rhodobacterales</taxon>
        <taxon>Paracoccaceae</taxon>
        <taxon>Paracoccus</taxon>
    </lineage>
</organism>
<keyword evidence="7 17" id="KW-0067">ATP-binding</keyword>
<evidence type="ECO:0000256" key="10">
    <source>
        <dbReference type="ARBA" id="ARBA00023027"/>
    </source>
</evidence>
<comment type="similarity">
    <text evidence="18">Belongs to the NnrE/AIBP family.</text>
</comment>
<dbReference type="InterPro" id="IPR030677">
    <property type="entry name" value="Nnr"/>
</dbReference>
<evidence type="ECO:0000256" key="13">
    <source>
        <dbReference type="ARBA" id="ARBA00023268"/>
    </source>
</evidence>
<dbReference type="InterPro" id="IPR036652">
    <property type="entry name" value="YjeF_N_dom_sf"/>
</dbReference>
<feature type="binding site" evidence="17">
    <location>
        <position position="405"/>
    </location>
    <ligand>
        <name>(6S)-NADPHX</name>
        <dbReference type="ChEBI" id="CHEBI:64076"/>
    </ligand>
</feature>
<comment type="function">
    <text evidence="17">Catalyzes the dehydration of the S-form of NAD(P)HX at the expense of ADP, which is converted to AMP. Together with NAD(P)HX epimerase, which catalyzes the epimerization of the S- and R-forms, the enzyme allows the repair of both epimers of NAD(P)HX, a damaged form of NAD(P)H that is a result of enzymatic or heat-dependent hydration.</text>
</comment>
<evidence type="ECO:0000256" key="18">
    <source>
        <dbReference type="HAMAP-Rule" id="MF_01966"/>
    </source>
</evidence>
<evidence type="ECO:0000313" key="22">
    <source>
        <dbReference type="EMBL" id="MCT4332525.1"/>
    </source>
</evidence>
<dbReference type="CDD" id="cd01171">
    <property type="entry name" value="YXKO-related"/>
    <property type="match status" value="1"/>
</dbReference>
<evidence type="ECO:0000256" key="11">
    <source>
        <dbReference type="ARBA" id="ARBA00023235"/>
    </source>
</evidence>
<accession>A0ABT2K9K8</accession>
<dbReference type="SUPFAM" id="SSF64153">
    <property type="entry name" value="YjeF N-terminal domain-like"/>
    <property type="match status" value="1"/>
</dbReference>
<dbReference type="Pfam" id="PF03853">
    <property type="entry name" value="YjeF_N"/>
    <property type="match status" value="1"/>
</dbReference>
<keyword evidence="8 17" id="KW-0521">NADP</keyword>
<keyword evidence="9 18" id="KW-0630">Potassium</keyword>
<keyword evidence="12 17" id="KW-0456">Lyase</keyword>
<feature type="binding site" evidence="17">
    <location>
        <position position="488"/>
    </location>
    <ligand>
        <name>AMP</name>
        <dbReference type="ChEBI" id="CHEBI:456215"/>
    </ligand>
</feature>
<keyword evidence="5 18" id="KW-0479">Metal-binding</keyword>
<dbReference type="EMBL" id="JANAVZ010000003">
    <property type="protein sequence ID" value="MCT4332525.1"/>
    <property type="molecule type" value="Genomic_DNA"/>
</dbReference>
<evidence type="ECO:0000256" key="19">
    <source>
        <dbReference type="PIRNR" id="PIRNR017184"/>
    </source>
</evidence>
<sequence>MLFGTEILTTAQMRAIESDAMASGGVSGVQLMQRAGAAVAGQIRLRWPKPGRVTVLCGPGNNGGDGYVIARLLARTDWQVRVLGMDNEPGPDAAEMKRCWQKAGPILPLTRAELRRNEADIYVDAIFGTGLTRPPVGEIAEVLDYLGGSDGDDGHVRQRLVTVDCPSGLCMDSGAFLGKPRQPSADDLHARLTITFDSPKPGHLLERGPACCGELVVADIGLHDWRVRASGPEQDHRTAHLTAIWPRFRVPDARRPAAAQGIWAEWLEKREGSGGHKFSHGHAMVLAGPPGHGGAARLAARAALRVGAGLVTICPPGAAMIEHAGPPDALMRRAVDDATALSDLLQDQRIGALCIGPGCGVERARELLPPLLDSGRACVLDADALTALAAMGWNGLHDRCVLTPHGGEFSRLFPDLAERLAARPDHGPALSKLDATREAARRSGAVVLLKGPDTVIAAPPRRDKPNATGHAVIHSAFDIPWLATAGAGDVLAGIIAGLLARGLTPLTAASLGSFLHGATARGIGPGLIADDLPDRIPGAFLDLVP</sequence>
<comment type="catalytic activity">
    <reaction evidence="2 18 19">
        <text>(6R)-NADPHX = (6S)-NADPHX</text>
        <dbReference type="Rhea" id="RHEA:32227"/>
        <dbReference type="ChEBI" id="CHEBI:64076"/>
        <dbReference type="ChEBI" id="CHEBI:64077"/>
        <dbReference type="EC" id="5.1.99.6"/>
    </reaction>
</comment>
<dbReference type="InterPro" id="IPR029056">
    <property type="entry name" value="Ribokinase-like"/>
</dbReference>
<dbReference type="Gene3D" id="3.40.1190.20">
    <property type="match status" value="1"/>
</dbReference>
<feature type="binding site" evidence="17">
    <location>
        <position position="295"/>
    </location>
    <ligand>
        <name>(6S)-NADPHX</name>
        <dbReference type="ChEBI" id="CHEBI:64076"/>
    </ligand>
</feature>
<comment type="catalytic activity">
    <reaction evidence="15 17 19">
        <text>(6S)-NADHX + ADP = AMP + phosphate + NADH + H(+)</text>
        <dbReference type="Rhea" id="RHEA:32223"/>
        <dbReference type="ChEBI" id="CHEBI:15378"/>
        <dbReference type="ChEBI" id="CHEBI:43474"/>
        <dbReference type="ChEBI" id="CHEBI:57945"/>
        <dbReference type="ChEBI" id="CHEBI:64074"/>
        <dbReference type="ChEBI" id="CHEBI:456215"/>
        <dbReference type="ChEBI" id="CHEBI:456216"/>
        <dbReference type="EC" id="4.2.1.136"/>
    </reaction>
</comment>
<name>A0ABT2K9K8_9RHOB</name>
<dbReference type="InterPro" id="IPR000631">
    <property type="entry name" value="CARKD"/>
</dbReference>
<comment type="cofactor">
    <cofactor evidence="17">
        <name>Mg(2+)</name>
        <dbReference type="ChEBI" id="CHEBI:18420"/>
    </cofactor>
</comment>
<feature type="binding site" evidence="18">
    <location>
        <position position="164"/>
    </location>
    <ligand>
        <name>(6S)-NADPHX</name>
        <dbReference type="ChEBI" id="CHEBI:64076"/>
    </ligand>
</feature>
<dbReference type="Pfam" id="PF01256">
    <property type="entry name" value="Carb_kinase"/>
    <property type="match status" value="1"/>
</dbReference>
<evidence type="ECO:0000256" key="12">
    <source>
        <dbReference type="ARBA" id="ARBA00023239"/>
    </source>
</evidence>
<keyword evidence="23" id="KW-1185">Reference proteome</keyword>
<dbReference type="EC" id="5.1.99.6" evidence="19"/>
<proteinExistence type="inferred from homology"/>
<feature type="binding site" evidence="18">
    <location>
        <position position="167"/>
    </location>
    <ligand>
        <name>K(+)</name>
        <dbReference type="ChEBI" id="CHEBI:29103"/>
    </ligand>
</feature>
<evidence type="ECO:0000259" key="20">
    <source>
        <dbReference type="PROSITE" id="PS51383"/>
    </source>
</evidence>
<dbReference type="RefSeq" id="WP_260276417.1">
    <property type="nucleotide sequence ID" value="NZ_JANAVZ010000003.1"/>
</dbReference>
<dbReference type="PROSITE" id="PS01050">
    <property type="entry name" value="YJEF_C_2"/>
    <property type="match status" value="1"/>
</dbReference>
<dbReference type="PROSITE" id="PS51385">
    <property type="entry name" value="YJEF_N"/>
    <property type="match status" value="1"/>
</dbReference>
<dbReference type="Gene3D" id="3.40.50.10260">
    <property type="entry name" value="YjeF N-terminal domain"/>
    <property type="match status" value="1"/>
</dbReference>
<dbReference type="PANTHER" id="PTHR12592">
    <property type="entry name" value="ATP-DEPENDENT (S)-NAD(P)H-HYDRATE DEHYDRATASE FAMILY MEMBER"/>
    <property type="match status" value="1"/>
</dbReference>
<comment type="cofactor">
    <cofactor evidence="18 19">
        <name>K(+)</name>
        <dbReference type="ChEBI" id="CHEBI:29103"/>
    </cofactor>
    <text evidence="18 19">Binds 1 potassium ion per subunit.</text>
</comment>
<evidence type="ECO:0000256" key="5">
    <source>
        <dbReference type="ARBA" id="ARBA00022723"/>
    </source>
</evidence>
<comment type="similarity">
    <text evidence="4 19">In the C-terminal section; belongs to the NnrD/CARKD family.</text>
</comment>
<comment type="catalytic activity">
    <reaction evidence="1 18 19">
        <text>(6R)-NADHX = (6S)-NADHX</text>
        <dbReference type="Rhea" id="RHEA:32215"/>
        <dbReference type="ChEBI" id="CHEBI:64074"/>
        <dbReference type="ChEBI" id="CHEBI:64075"/>
        <dbReference type="EC" id="5.1.99.6"/>
    </reaction>
</comment>
<dbReference type="NCBIfam" id="TIGR00197">
    <property type="entry name" value="yjeF_nterm"/>
    <property type="match status" value="1"/>
</dbReference>
<comment type="subunit">
    <text evidence="17">Homotetramer.</text>
</comment>
<evidence type="ECO:0000259" key="21">
    <source>
        <dbReference type="PROSITE" id="PS51385"/>
    </source>
</evidence>
<feature type="binding site" evidence="18">
    <location>
        <begin position="61"/>
        <end position="65"/>
    </location>
    <ligand>
        <name>(6S)-NADPHX</name>
        <dbReference type="ChEBI" id="CHEBI:64076"/>
    </ligand>
</feature>
<dbReference type="PROSITE" id="PS51383">
    <property type="entry name" value="YJEF_C_3"/>
    <property type="match status" value="1"/>
</dbReference>
<evidence type="ECO:0000256" key="3">
    <source>
        <dbReference type="ARBA" id="ARBA00006001"/>
    </source>
</evidence>
<evidence type="ECO:0000256" key="6">
    <source>
        <dbReference type="ARBA" id="ARBA00022741"/>
    </source>
</evidence>
<comment type="function">
    <text evidence="18">Catalyzes the epimerization of the S- and R-forms of NAD(P)HX, a damaged form of NAD(P)H that is a result of enzymatic or heat-dependent hydration. This is a prerequisite for the S-specific NAD(P)H-hydrate dehydratase to allow the repair of both epimers of NAD(P)HX.</text>
</comment>
<comment type="similarity">
    <text evidence="17">Belongs to the NnrD/CARKD family.</text>
</comment>
<gene>
    <name evidence="18" type="primary">nnrE</name>
    <name evidence="17" type="synonym">nnrD</name>
    <name evidence="22" type="ORF">MU516_06540</name>
</gene>
<evidence type="ECO:0000256" key="4">
    <source>
        <dbReference type="ARBA" id="ARBA00009524"/>
    </source>
</evidence>